<accession>A0ACB8QL90</accession>
<dbReference type="EMBL" id="MU273549">
    <property type="protein sequence ID" value="KAI0032358.1"/>
    <property type="molecule type" value="Genomic_DNA"/>
</dbReference>
<reference evidence="1" key="1">
    <citation type="submission" date="2021-02" db="EMBL/GenBank/DDBJ databases">
        <authorList>
            <consortium name="DOE Joint Genome Institute"/>
            <person name="Ahrendt S."/>
            <person name="Looney B.P."/>
            <person name="Miyauchi S."/>
            <person name="Morin E."/>
            <person name="Drula E."/>
            <person name="Courty P.E."/>
            <person name="Chicoki N."/>
            <person name="Fauchery L."/>
            <person name="Kohler A."/>
            <person name="Kuo A."/>
            <person name="Labutti K."/>
            <person name="Pangilinan J."/>
            <person name="Lipzen A."/>
            <person name="Riley R."/>
            <person name="Andreopoulos W."/>
            <person name="He G."/>
            <person name="Johnson J."/>
            <person name="Barry K.W."/>
            <person name="Grigoriev I.V."/>
            <person name="Nagy L."/>
            <person name="Hibbett D."/>
            <person name="Henrissat B."/>
            <person name="Matheny P.B."/>
            <person name="Labbe J."/>
            <person name="Martin F."/>
        </authorList>
    </citation>
    <scope>NUCLEOTIDE SEQUENCE</scope>
    <source>
        <strain evidence="1">EC-137</strain>
    </source>
</reference>
<feature type="non-terminal residue" evidence="1">
    <location>
        <position position="1"/>
    </location>
</feature>
<comment type="caution">
    <text evidence="1">The sequence shown here is derived from an EMBL/GenBank/DDBJ whole genome shotgun (WGS) entry which is preliminary data.</text>
</comment>
<name>A0ACB8QL90_9AGAM</name>
<keyword evidence="2" id="KW-1185">Reference proteome</keyword>
<gene>
    <name evidence="1" type="ORF">K488DRAFT_50082</name>
</gene>
<evidence type="ECO:0000313" key="1">
    <source>
        <dbReference type="EMBL" id="KAI0032358.1"/>
    </source>
</evidence>
<organism evidence="1 2">
    <name type="scientific">Vararia minispora EC-137</name>
    <dbReference type="NCBI Taxonomy" id="1314806"/>
    <lineage>
        <taxon>Eukaryota</taxon>
        <taxon>Fungi</taxon>
        <taxon>Dikarya</taxon>
        <taxon>Basidiomycota</taxon>
        <taxon>Agaricomycotina</taxon>
        <taxon>Agaricomycetes</taxon>
        <taxon>Russulales</taxon>
        <taxon>Lachnocladiaceae</taxon>
        <taxon>Vararia</taxon>
    </lineage>
</organism>
<dbReference type="Proteomes" id="UP000814128">
    <property type="component" value="Unassembled WGS sequence"/>
</dbReference>
<reference evidence="1" key="2">
    <citation type="journal article" date="2022" name="New Phytol.">
        <title>Evolutionary transition to the ectomycorrhizal habit in the genomes of a hyperdiverse lineage of mushroom-forming fungi.</title>
        <authorList>
            <person name="Looney B."/>
            <person name="Miyauchi S."/>
            <person name="Morin E."/>
            <person name="Drula E."/>
            <person name="Courty P.E."/>
            <person name="Kohler A."/>
            <person name="Kuo A."/>
            <person name="LaButti K."/>
            <person name="Pangilinan J."/>
            <person name="Lipzen A."/>
            <person name="Riley R."/>
            <person name="Andreopoulos W."/>
            <person name="He G."/>
            <person name="Johnson J."/>
            <person name="Nolan M."/>
            <person name="Tritt A."/>
            <person name="Barry K.W."/>
            <person name="Grigoriev I.V."/>
            <person name="Nagy L.G."/>
            <person name="Hibbett D."/>
            <person name="Henrissat B."/>
            <person name="Matheny P.B."/>
            <person name="Labbe J."/>
            <person name="Martin F.M."/>
        </authorList>
    </citation>
    <scope>NUCLEOTIDE SEQUENCE</scope>
    <source>
        <strain evidence="1">EC-137</strain>
    </source>
</reference>
<proteinExistence type="predicted"/>
<evidence type="ECO:0000313" key="2">
    <source>
        <dbReference type="Proteomes" id="UP000814128"/>
    </source>
</evidence>
<protein>
    <submittedName>
        <fullName evidence="1">Piwi domain-containing protein</fullName>
    </submittedName>
</protein>
<sequence>GADVAHPGPGIFTRPSVASVVASYDSNWAKYGSYLDMQAPRLEYIENIEAMMRVCTPVFLTLSAQTLPGRLIFYRDGLSEGEYDTVAAAERDAIQSQLSTSHSNTIKGAPPFRLTFIIVAKRHHIRFLPEVQAPRENVPPGLLVSEGVIGRVYDNFYLVSQAGILGTSRPTHYVVRERAQDMTLELCQDLSYFLTHINARTTRSVALPAPVHCKPTTSSEQT</sequence>